<feature type="compositionally biased region" description="Basic residues" evidence="1">
    <location>
        <begin position="253"/>
        <end position="263"/>
    </location>
</feature>
<name>A0A0C9V4Y9_SPHS4</name>
<proteinExistence type="predicted"/>
<protein>
    <submittedName>
        <fullName evidence="2">Uncharacterized protein</fullName>
    </submittedName>
</protein>
<accession>A0A0C9V4Y9</accession>
<keyword evidence="3" id="KW-1185">Reference proteome</keyword>
<gene>
    <name evidence="2" type="ORF">M422DRAFT_50886</name>
</gene>
<feature type="compositionally biased region" description="Gly residues" evidence="1">
    <location>
        <begin position="213"/>
        <end position="233"/>
    </location>
</feature>
<evidence type="ECO:0000313" key="3">
    <source>
        <dbReference type="Proteomes" id="UP000054279"/>
    </source>
</evidence>
<reference evidence="2 3" key="1">
    <citation type="submission" date="2014-06" db="EMBL/GenBank/DDBJ databases">
        <title>Evolutionary Origins and Diversification of the Mycorrhizal Mutualists.</title>
        <authorList>
            <consortium name="DOE Joint Genome Institute"/>
            <consortium name="Mycorrhizal Genomics Consortium"/>
            <person name="Kohler A."/>
            <person name="Kuo A."/>
            <person name="Nagy L.G."/>
            <person name="Floudas D."/>
            <person name="Copeland A."/>
            <person name="Barry K.W."/>
            <person name="Cichocki N."/>
            <person name="Veneault-Fourrey C."/>
            <person name="LaButti K."/>
            <person name="Lindquist E.A."/>
            <person name="Lipzen A."/>
            <person name="Lundell T."/>
            <person name="Morin E."/>
            <person name="Murat C."/>
            <person name="Riley R."/>
            <person name="Ohm R."/>
            <person name="Sun H."/>
            <person name="Tunlid A."/>
            <person name="Henrissat B."/>
            <person name="Grigoriev I.V."/>
            <person name="Hibbett D.S."/>
            <person name="Martin F."/>
        </authorList>
    </citation>
    <scope>NUCLEOTIDE SEQUENCE [LARGE SCALE GENOMIC DNA]</scope>
    <source>
        <strain evidence="2 3">SS14</strain>
    </source>
</reference>
<dbReference type="EMBL" id="KN837175">
    <property type="protein sequence ID" value="KIJ36747.1"/>
    <property type="molecule type" value="Genomic_DNA"/>
</dbReference>
<dbReference type="AlphaFoldDB" id="A0A0C9V4Y9"/>
<dbReference type="HOGENOM" id="CLU_1031212_0_0_1"/>
<evidence type="ECO:0000313" key="2">
    <source>
        <dbReference type="EMBL" id="KIJ36747.1"/>
    </source>
</evidence>
<feature type="region of interest" description="Disordered" evidence="1">
    <location>
        <begin position="183"/>
        <end position="270"/>
    </location>
</feature>
<dbReference type="Proteomes" id="UP000054279">
    <property type="component" value="Unassembled WGS sequence"/>
</dbReference>
<dbReference type="OrthoDB" id="5577209at2759"/>
<sequence>MGTNLRPRHPILVDLAIVYGATNVESVSEIFKQAFQVDQALSKTFQNDVLLVLTARLADAQTKSAATTRKTAYIASQLSKCGPSVVRIFAGNTSLIKNLAQCYQTGVDRPSNSGQGDNKAKKQWLYTKAYIIDIFHSILSTYIQSEKDQDYESLFNILFALTEVPSTSAAVSKKEKILSKHEFAGNKAHPIGENDNAESGPSGSRGDGRGRGRGGGGGGGGGRGGGRGGGGSGDAARDRSWKDKNKARQANQNRKRGHDKKMARAGPPPA</sequence>
<feature type="compositionally biased region" description="Basic and acidic residues" evidence="1">
    <location>
        <begin position="235"/>
        <end position="246"/>
    </location>
</feature>
<evidence type="ECO:0000256" key="1">
    <source>
        <dbReference type="SAM" id="MobiDB-lite"/>
    </source>
</evidence>
<organism evidence="2 3">
    <name type="scientific">Sphaerobolus stellatus (strain SS14)</name>
    <dbReference type="NCBI Taxonomy" id="990650"/>
    <lineage>
        <taxon>Eukaryota</taxon>
        <taxon>Fungi</taxon>
        <taxon>Dikarya</taxon>
        <taxon>Basidiomycota</taxon>
        <taxon>Agaricomycotina</taxon>
        <taxon>Agaricomycetes</taxon>
        <taxon>Phallomycetidae</taxon>
        <taxon>Geastrales</taxon>
        <taxon>Sphaerobolaceae</taxon>
        <taxon>Sphaerobolus</taxon>
    </lineage>
</organism>